<dbReference type="OrthoDB" id="9811737at2"/>
<dbReference type="AlphaFoldDB" id="A0A0K6IB75"/>
<organism evidence="2 3">
    <name type="scientific">Thiomonas bhubaneswarensis</name>
    <dbReference type="NCBI Taxonomy" id="339866"/>
    <lineage>
        <taxon>Bacteria</taxon>
        <taxon>Pseudomonadati</taxon>
        <taxon>Pseudomonadota</taxon>
        <taxon>Betaproteobacteria</taxon>
        <taxon>Burkholderiales</taxon>
        <taxon>Thiomonas</taxon>
    </lineage>
</organism>
<dbReference type="InterPro" id="IPR029060">
    <property type="entry name" value="PIN-like_dom_sf"/>
</dbReference>
<reference evidence="3" key="1">
    <citation type="submission" date="2015-08" db="EMBL/GenBank/DDBJ databases">
        <authorList>
            <person name="Varghese N."/>
        </authorList>
    </citation>
    <scope>NUCLEOTIDE SEQUENCE [LARGE SCALE GENOMIC DNA]</scope>
    <source>
        <strain evidence="3">DSM 18181</strain>
    </source>
</reference>
<sequence>MRVFFDSSALAKRYVDETGSAEVLRWCDAASVLALSVIAVPELISAFNRLLRAGCIDVQQYRTVKADLLADIEDALVCDTSPDVVGHAVRALEAHPLRGMDALHIGAALACEAEVFVSADQRQCGAARALGLRVVPV</sequence>
<feature type="domain" description="PIN" evidence="1">
    <location>
        <begin position="3"/>
        <end position="126"/>
    </location>
</feature>
<dbReference type="Proteomes" id="UP000183649">
    <property type="component" value="Unassembled WGS sequence"/>
</dbReference>
<accession>A0A0K6IB75</accession>
<evidence type="ECO:0000313" key="3">
    <source>
        <dbReference type="Proteomes" id="UP000183649"/>
    </source>
</evidence>
<evidence type="ECO:0000313" key="2">
    <source>
        <dbReference type="EMBL" id="CUB00356.1"/>
    </source>
</evidence>
<keyword evidence="3" id="KW-1185">Reference proteome</keyword>
<dbReference type="Gene3D" id="3.40.50.1010">
    <property type="entry name" value="5'-nuclease"/>
    <property type="match status" value="1"/>
</dbReference>
<dbReference type="STRING" id="339866.GCA_001418255_02873"/>
<evidence type="ECO:0000259" key="1">
    <source>
        <dbReference type="Pfam" id="PF01850"/>
    </source>
</evidence>
<name>A0A0K6IB75_9BURK</name>
<dbReference type="InterPro" id="IPR002716">
    <property type="entry name" value="PIN_dom"/>
</dbReference>
<dbReference type="SUPFAM" id="SSF88723">
    <property type="entry name" value="PIN domain-like"/>
    <property type="match status" value="1"/>
</dbReference>
<protein>
    <submittedName>
        <fullName evidence="2">Predicted nucleic acid-binding protein, contains PIN domain</fullName>
    </submittedName>
</protein>
<proteinExistence type="predicted"/>
<gene>
    <name evidence="2" type="ORF">Ga0061069_11338</name>
</gene>
<dbReference type="Pfam" id="PF01850">
    <property type="entry name" value="PIN"/>
    <property type="match status" value="1"/>
</dbReference>
<dbReference type="CDD" id="cd09874">
    <property type="entry name" value="PIN_MT3492-like"/>
    <property type="match status" value="1"/>
</dbReference>
<dbReference type="RefSeq" id="WP_055451692.1">
    <property type="nucleotide sequence ID" value="NZ_CYHF01000013.1"/>
</dbReference>
<dbReference type="EMBL" id="CYHF01000013">
    <property type="protein sequence ID" value="CUB00356.1"/>
    <property type="molecule type" value="Genomic_DNA"/>
</dbReference>